<proteinExistence type="predicted"/>
<dbReference type="AlphaFoldDB" id="A0A0C1H2V7"/>
<protein>
    <submittedName>
        <fullName evidence="2">Uncharacterized protein</fullName>
    </submittedName>
</protein>
<organism evidence="2 4">
    <name type="scientific">Morococcus cerebrosus</name>
    <dbReference type="NCBI Taxonomy" id="1056807"/>
    <lineage>
        <taxon>Bacteria</taxon>
        <taxon>Pseudomonadati</taxon>
        <taxon>Pseudomonadota</taxon>
        <taxon>Betaproteobacteria</taxon>
        <taxon>Neisseriales</taxon>
        <taxon>Neisseriaceae</taxon>
        <taxon>Morococcus</taxon>
    </lineage>
</organism>
<dbReference type="RefSeq" id="WP_039405062.1">
    <property type="nucleotide sequence ID" value="NZ_CP094242.1"/>
</dbReference>
<evidence type="ECO:0000313" key="2">
    <source>
        <dbReference type="EMBL" id="KIC12770.1"/>
    </source>
</evidence>
<dbReference type="EMBL" id="JUFZ01000013">
    <property type="protein sequence ID" value="KIC12770.1"/>
    <property type="molecule type" value="Genomic_DNA"/>
</dbReference>
<evidence type="ECO:0000313" key="3">
    <source>
        <dbReference type="EMBL" id="UNV87325.1"/>
    </source>
</evidence>
<feature type="compositionally biased region" description="Pro residues" evidence="1">
    <location>
        <begin position="97"/>
        <end position="113"/>
    </location>
</feature>
<evidence type="ECO:0000313" key="5">
    <source>
        <dbReference type="Proteomes" id="UP000829504"/>
    </source>
</evidence>
<dbReference type="EMBL" id="CP094242">
    <property type="protein sequence ID" value="UNV87325.1"/>
    <property type="molecule type" value="Genomic_DNA"/>
</dbReference>
<keyword evidence="5" id="KW-1185">Reference proteome</keyword>
<evidence type="ECO:0000313" key="4">
    <source>
        <dbReference type="Proteomes" id="UP000031390"/>
    </source>
</evidence>
<name>A0A0C1H2V7_9NEIS</name>
<accession>A0A0C1H2V7</accession>
<reference evidence="3 5" key="2">
    <citation type="submission" date="2022-03" db="EMBL/GenBank/DDBJ databases">
        <title>Genome sequencing of Morococcus cerebrosus.</title>
        <authorList>
            <person name="Baek M.-G."/>
            <person name="Yi H."/>
        </authorList>
    </citation>
    <scope>NUCLEOTIDE SEQUENCE [LARGE SCALE GENOMIC DNA]</scope>
    <source>
        <strain evidence="3 5">CIP 81.93</strain>
    </source>
</reference>
<feature type="region of interest" description="Disordered" evidence="1">
    <location>
        <begin position="91"/>
        <end position="121"/>
    </location>
</feature>
<evidence type="ECO:0000256" key="1">
    <source>
        <dbReference type="SAM" id="MobiDB-lite"/>
    </source>
</evidence>
<dbReference type="Proteomes" id="UP000829504">
    <property type="component" value="Chromosome"/>
</dbReference>
<sequence>MAEIKGGITVHGGSVDSMPVILDGRTSLYTEAIERGLIEPDTTYEQFLDLLAVKPGELKKAVKEAVAADLDNKVNAAVAAAVAQLKLIGPGNVAPVQPSPQPQPEQPVSPAPKPAANADISDETLAEVYKILGKKKND</sequence>
<gene>
    <name evidence="2" type="ORF">MCC93_03100</name>
    <name evidence="3" type="ORF">MON37_11940</name>
</gene>
<reference evidence="2 4" key="1">
    <citation type="submission" date="2014-12" db="EMBL/GenBank/DDBJ databases">
        <title>Genome sequence of Morococcus cerebrosus.</title>
        <authorList>
            <person name="Shin S.-K."/>
            <person name="Yi H."/>
        </authorList>
    </citation>
    <scope>NUCLEOTIDE SEQUENCE [LARGE SCALE GENOMIC DNA]</scope>
    <source>
        <strain evidence="2 4">CIP 81.93</strain>
    </source>
</reference>
<dbReference type="Proteomes" id="UP000031390">
    <property type="component" value="Unassembled WGS sequence"/>
</dbReference>